<dbReference type="Pfam" id="PF00202">
    <property type="entry name" value="Aminotran_3"/>
    <property type="match status" value="1"/>
</dbReference>
<keyword evidence="3" id="KW-0032">Aminotransferase</keyword>
<dbReference type="KEGG" id="gtt:GUITHDRAFT_161318"/>
<keyword evidence="5" id="KW-0663">Pyridoxal phosphate</keyword>
<evidence type="ECO:0000313" key="8">
    <source>
        <dbReference type="Proteomes" id="UP000011087"/>
    </source>
</evidence>
<reference evidence="7" key="3">
    <citation type="submission" date="2015-06" db="UniProtKB">
        <authorList>
            <consortium name="EnsemblProtists"/>
        </authorList>
    </citation>
    <scope>IDENTIFICATION</scope>
</reference>
<dbReference type="PaxDb" id="55529-EKX52140"/>
<evidence type="ECO:0000313" key="6">
    <source>
        <dbReference type="EMBL" id="EKX52140.1"/>
    </source>
</evidence>
<reference evidence="6 8" key="1">
    <citation type="journal article" date="2012" name="Nature">
        <title>Algal genomes reveal evolutionary mosaicism and the fate of nucleomorphs.</title>
        <authorList>
            <consortium name="DOE Joint Genome Institute"/>
            <person name="Curtis B.A."/>
            <person name="Tanifuji G."/>
            <person name="Burki F."/>
            <person name="Gruber A."/>
            <person name="Irimia M."/>
            <person name="Maruyama S."/>
            <person name="Arias M.C."/>
            <person name="Ball S.G."/>
            <person name="Gile G.H."/>
            <person name="Hirakawa Y."/>
            <person name="Hopkins J.F."/>
            <person name="Kuo A."/>
            <person name="Rensing S.A."/>
            <person name="Schmutz J."/>
            <person name="Symeonidi A."/>
            <person name="Elias M."/>
            <person name="Eveleigh R.J."/>
            <person name="Herman E.K."/>
            <person name="Klute M.J."/>
            <person name="Nakayama T."/>
            <person name="Obornik M."/>
            <person name="Reyes-Prieto A."/>
            <person name="Armbrust E.V."/>
            <person name="Aves S.J."/>
            <person name="Beiko R.G."/>
            <person name="Coutinho P."/>
            <person name="Dacks J.B."/>
            <person name="Durnford D.G."/>
            <person name="Fast N.M."/>
            <person name="Green B.R."/>
            <person name="Grisdale C.J."/>
            <person name="Hempel F."/>
            <person name="Henrissat B."/>
            <person name="Hoppner M.P."/>
            <person name="Ishida K."/>
            <person name="Kim E."/>
            <person name="Koreny L."/>
            <person name="Kroth P.G."/>
            <person name="Liu Y."/>
            <person name="Malik S.B."/>
            <person name="Maier U.G."/>
            <person name="McRose D."/>
            <person name="Mock T."/>
            <person name="Neilson J.A."/>
            <person name="Onodera N.T."/>
            <person name="Poole A.M."/>
            <person name="Pritham E.J."/>
            <person name="Richards T.A."/>
            <person name="Rocap G."/>
            <person name="Roy S.W."/>
            <person name="Sarai C."/>
            <person name="Schaack S."/>
            <person name="Shirato S."/>
            <person name="Slamovits C.H."/>
            <person name="Spencer D.F."/>
            <person name="Suzuki S."/>
            <person name="Worden A.Z."/>
            <person name="Zauner S."/>
            <person name="Barry K."/>
            <person name="Bell C."/>
            <person name="Bharti A.K."/>
            <person name="Crow J.A."/>
            <person name="Grimwood J."/>
            <person name="Kramer R."/>
            <person name="Lindquist E."/>
            <person name="Lucas S."/>
            <person name="Salamov A."/>
            <person name="McFadden G.I."/>
            <person name="Lane C.E."/>
            <person name="Keeling P.J."/>
            <person name="Gray M.W."/>
            <person name="Grigoriev I.V."/>
            <person name="Archibald J.M."/>
        </authorList>
    </citation>
    <scope>NUCLEOTIDE SEQUENCE</scope>
    <source>
        <strain evidence="6 8">CCMP2712</strain>
    </source>
</reference>
<dbReference type="Gene3D" id="3.40.640.10">
    <property type="entry name" value="Type I PLP-dependent aspartate aminotransferase-like (Major domain)"/>
    <property type="match status" value="1"/>
</dbReference>
<evidence type="ECO:0000256" key="2">
    <source>
        <dbReference type="ARBA" id="ARBA00004229"/>
    </source>
</evidence>
<evidence type="ECO:0000256" key="1">
    <source>
        <dbReference type="ARBA" id="ARBA00004173"/>
    </source>
</evidence>
<dbReference type="InterPro" id="IPR015421">
    <property type="entry name" value="PyrdxlP-dep_Trfase_major"/>
</dbReference>
<dbReference type="InterPro" id="IPR015424">
    <property type="entry name" value="PyrdxlP-dep_Trfase"/>
</dbReference>
<dbReference type="GO" id="GO:0009102">
    <property type="term" value="P:biotin biosynthetic process"/>
    <property type="evidence" value="ECO:0007669"/>
    <property type="project" value="TreeGrafter"/>
</dbReference>
<dbReference type="HOGENOM" id="CLU_010794_0_0_1"/>
<dbReference type="EMBL" id="JH992973">
    <property type="protein sequence ID" value="EKX52140.1"/>
    <property type="molecule type" value="Genomic_DNA"/>
</dbReference>
<accession>L1JVA5</accession>
<keyword evidence="8" id="KW-1185">Reference proteome</keyword>
<dbReference type="eggNOG" id="KOG1401">
    <property type="taxonomic scope" value="Eukaryota"/>
</dbReference>
<evidence type="ECO:0000256" key="5">
    <source>
        <dbReference type="ARBA" id="ARBA00022898"/>
    </source>
</evidence>
<dbReference type="SUPFAM" id="SSF53383">
    <property type="entry name" value="PLP-dependent transferases"/>
    <property type="match status" value="1"/>
</dbReference>
<dbReference type="SUPFAM" id="SSF52540">
    <property type="entry name" value="P-loop containing nucleoside triphosphate hydrolases"/>
    <property type="match status" value="1"/>
</dbReference>
<dbReference type="InterPro" id="IPR005814">
    <property type="entry name" value="Aminotrans_3"/>
</dbReference>
<dbReference type="GO" id="GO:0004141">
    <property type="term" value="F:dethiobiotin synthase activity"/>
    <property type="evidence" value="ECO:0007669"/>
    <property type="project" value="TreeGrafter"/>
</dbReference>
<dbReference type="STRING" id="905079.L1JVA5"/>
<gene>
    <name evidence="6" type="ORF">GUITHDRAFT_161318</name>
</gene>
<dbReference type="InterPro" id="IPR015422">
    <property type="entry name" value="PyrdxlP-dep_Trfase_small"/>
</dbReference>
<dbReference type="GO" id="GO:0005739">
    <property type="term" value="C:mitochondrion"/>
    <property type="evidence" value="ECO:0007669"/>
    <property type="project" value="UniProtKB-SubCell"/>
</dbReference>
<dbReference type="PANTHER" id="PTHR42684:SF3">
    <property type="entry name" value="ADENOSYLMETHIONINE-8-AMINO-7-OXONONANOATE AMINOTRANSFERASE"/>
    <property type="match status" value="1"/>
</dbReference>
<keyword evidence="4" id="KW-0808">Transferase</keyword>
<dbReference type="OrthoDB" id="425114at2759"/>
<protein>
    <recommendedName>
        <fullName evidence="9">Adenosylmethionine-8-amino-7-oxononanoate aminotransferase</fullName>
    </recommendedName>
</protein>
<dbReference type="OMA" id="KGWASRA"/>
<dbReference type="InterPro" id="IPR027417">
    <property type="entry name" value="P-loop_NTPase"/>
</dbReference>
<name>L1JVA5_GUITC</name>
<dbReference type="GeneID" id="17308929"/>
<dbReference type="Gene3D" id="3.90.1150.10">
    <property type="entry name" value="Aspartate Aminotransferase, domain 1"/>
    <property type="match status" value="1"/>
</dbReference>
<dbReference type="Gene3D" id="3.40.50.300">
    <property type="entry name" value="P-loop containing nucleotide triphosphate hydrolases"/>
    <property type="match status" value="1"/>
</dbReference>
<dbReference type="PANTHER" id="PTHR42684">
    <property type="entry name" value="ADENOSYLMETHIONINE-8-AMINO-7-OXONONANOATE AMINOTRANSFERASE"/>
    <property type="match status" value="1"/>
</dbReference>
<dbReference type="GO" id="GO:0030170">
    <property type="term" value="F:pyridoxal phosphate binding"/>
    <property type="evidence" value="ECO:0007669"/>
    <property type="project" value="InterPro"/>
</dbReference>
<dbReference type="PROSITE" id="PS00600">
    <property type="entry name" value="AA_TRANSFER_CLASS_3"/>
    <property type="match status" value="1"/>
</dbReference>
<evidence type="ECO:0000256" key="4">
    <source>
        <dbReference type="ARBA" id="ARBA00022679"/>
    </source>
</evidence>
<evidence type="ECO:0008006" key="9">
    <source>
        <dbReference type="Google" id="ProtNLM"/>
    </source>
</evidence>
<dbReference type="GO" id="GO:0004015">
    <property type="term" value="F:adenosylmethionine-8-amino-7-oxononanoate transaminase activity"/>
    <property type="evidence" value="ECO:0007669"/>
    <property type="project" value="TreeGrafter"/>
</dbReference>
<organism evidence="6">
    <name type="scientific">Guillardia theta (strain CCMP2712)</name>
    <name type="common">Cryptophyte</name>
    <dbReference type="NCBI Taxonomy" id="905079"/>
    <lineage>
        <taxon>Eukaryota</taxon>
        <taxon>Cryptophyceae</taxon>
        <taxon>Pyrenomonadales</taxon>
        <taxon>Geminigeraceae</taxon>
        <taxon>Guillardia</taxon>
    </lineage>
</organism>
<comment type="subcellular location">
    <subcellularLocation>
        <location evidence="1">Mitochondrion</location>
    </subcellularLocation>
    <subcellularLocation>
        <location evidence="2">Plastid</location>
        <location evidence="2">Chloroplast</location>
    </subcellularLocation>
</comment>
<dbReference type="AlphaFoldDB" id="L1JVA5"/>
<dbReference type="GO" id="GO:0009507">
    <property type="term" value="C:chloroplast"/>
    <property type="evidence" value="ECO:0007669"/>
    <property type="project" value="UniProtKB-SubCell"/>
</dbReference>
<reference evidence="8" key="2">
    <citation type="submission" date="2012-11" db="EMBL/GenBank/DDBJ databases">
        <authorList>
            <person name="Kuo A."/>
            <person name="Curtis B.A."/>
            <person name="Tanifuji G."/>
            <person name="Burki F."/>
            <person name="Gruber A."/>
            <person name="Irimia M."/>
            <person name="Maruyama S."/>
            <person name="Arias M.C."/>
            <person name="Ball S.G."/>
            <person name="Gile G.H."/>
            <person name="Hirakawa Y."/>
            <person name="Hopkins J.F."/>
            <person name="Rensing S.A."/>
            <person name="Schmutz J."/>
            <person name="Symeonidi A."/>
            <person name="Elias M."/>
            <person name="Eveleigh R.J."/>
            <person name="Herman E.K."/>
            <person name="Klute M.J."/>
            <person name="Nakayama T."/>
            <person name="Obornik M."/>
            <person name="Reyes-Prieto A."/>
            <person name="Armbrust E.V."/>
            <person name="Aves S.J."/>
            <person name="Beiko R.G."/>
            <person name="Coutinho P."/>
            <person name="Dacks J.B."/>
            <person name="Durnford D.G."/>
            <person name="Fast N.M."/>
            <person name="Green B.R."/>
            <person name="Grisdale C."/>
            <person name="Hempe F."/>
            <person name="Henrissat B."/>
            <person name="Hoppner M.P."/>
            <person name="Ishida K.-I."/>
            <person name="Kim E."/>
            <person name="Koreny L."/>
            <person name="Kroth P.G."/>
            <person name="Liu Y."/>
            <person name="Malik S.-B."/>
            <person name="Maier U.G."/>
            <person name="McRose D."/>
            <person name="Mock T."/>
            <person name="Neilson J.A."/>
            <person name="Onodera N.T."/>
            <person name="Poole A.M."/>
            <person name="Pritham E.J."/>
            <person name="Richards T.A."/>
            <person name="Rocap G."/>
            <person name="Roy S.W."/>
            <person name="Sarai C."/>
            <person name="Schaack S."/>
            <person name="Shirato S."/>
            <person name="Slamovits C.H."/>
            <person name="Spencer D.F."/>
            <person name="Suzuki S."/>
            <person name="Worden A.Z."/>
            <person name="Zauner S."/>
            <person name="Barry K."/>
            <person name="Bell C."/>
            <person name="Bharti A.K."/>
            <person name="Crow J.A."/>
            <person name="Grimwood J."/>
            <person name="Kramer R."/>
            <person name="Lindquist E."/>
            <person name="Lucas S."/>
            <person name="Salamov A."/>
            <person name="McFadden G.I."/>
            <person name="Lane C.E."/>
            <person name="Keeling P.J."/>
            <person name="Gray M.W."/>
            <person name="Grigoriev I.V."/>
            <person name="Archibald J.M."/>
        </authorList>
    </citation>
    <scope>NUCLEOTIDE SEQUENCE</scope>
    <source>
        <strain evidence="8">CCMP2712</strain>
    </source>
</reference>
<dbReference type="InterPro" id="IPR049704">
    <property type="entry name" value="Aminotrans_3_PPA_site"/>
</dbReference>
<evidence type="ECO:0000256" key="3">
    <source>
        <dbReference type="ARBA" id="ARBA00022576"/>
    </source>
</evidence>
<dbReference type="CDD" id="cd03109">
    <property type="entry name" value="DTBS"/>
    <property type="match status" value="1"/>
</dbReference>
<dbReference type="Proteomes" id="UP000011087">
    <property type="component" value="Unassembled WGS sequence"/>
</dbReference>
<dbReference type="EnsemblProtists" id="EKX52140">
    <property type="protein sequence ID" value="EKX52140"/>
    <property type="gene ID" value="GUITHDRAFT_161318"/>
</dbReference>
<proteinExistence type="predicted"/>
<evidence type="ECO:0000313" key="7">
    <source>
        <dbReference type="EnsemblProtists" id="EKX52140"/>
    </source>
</evidence>
<dbReference type="RefSeq" id="XP_005839120.1">
    <property type="nucleotide sequence ID" value="XM_005839063.1"/>
</dbReference>
<sequence>MLGQVSRTSFKPGLKLFIDLRTKQGIRFLSSDGESHKRQRPQPRSLNLSIPSYVVWGSGTNVGKTLISAGICNFLSKDQARMVGRRVVVILHDRRGFPEDSDADTVAAVCGGRSEVGEHASQILINGPEVSYFPDLLHQDQACNVLARTEFAWSHAVGPHLAVQMEGRAVSDEQILQRLQEELSTFGERGGGAKKFAIIETAGAVNSPAPSGTSQVDLLRDLRLPGILIGDGQIGGISSTVSGKGMGTGGGGEKDWRAMESLLLRGIDISCIVMLDMGLRNEEAVANMVKKGFGGYTGKSIPVFGLPPLPRRRSNFSAAALRSWFLQCQDKFEKVTKLMEADHKERLQLLASAEERARSSVWWPFTQHDLVQSVTHIDARAGEDWWVYSKGSMSREAPPALLRWMDGAASWWTQRMDVGDMAMFCSQRTRMRQLYRQEKEDGGGLTERILKGPARGWGSRVFFSDDGSTAVEVALKMAMRKFMRTHSLLEKSPEELSKLKVRIMGLKGSYHGDTLGAMNAQAPSVFTGFKQMPWYDPKGVWLDIPTLAIVKGEWRIDLSAIPQAGKQLLTCRSVRCPPWPRRTESISRHISTTCPMRRLISCDQQVFDAYRQNIKIGALVLEIAMHGAGGMDFIDPLFQRILAEEATKRRIPVIADEVFSGMWRLGMQTACSMGGFHPDIACYSKLLTGGTVPLALTVASEDVFQAFTGSEKSEALLHGHSYTAHPIGCSVAIAAFDIFSDPELNPNLSAKQDKLVELWPMDKVVALSQRAVVKRVVPLGTVLVLELQTVGSSEQAFEGYASSLAKPYVEKLRERGIFLRPLGNVMYVMVTPTTSPSKCREILDLIADVIPA</sequence>